<evidence type="ECO:0000256" key="4">
    <source>
        <dbReference type="ARBA" id="ARBA00022723"/>
    </source>
</evidence>
<dbReference type="GO" id="GO:0005506">
    <property type="term" value="F:iron ion binding"/>
    <property type="evidence" value="ECO:0007669"/>
    <property type="project" value="InterPro"/>
</dbReference>
<organism evidence="11 12">
    <name type="scientific">Talaromyces amestolkiae</name>
    <dbReference type="NCBI Taxonomy" id="1196081"/>
    <lineage>
        <taxon>Eukaryota</taxon>
        <taxon>Fungi</taxon>
        <taxon>Dikarya</taxon>
        <taxon>Ascomycota</taxon>
        <taxon>Pezizomycotina</taxon>
        <taxon>Eurotiomycetes</taxon>
        <taxon>Eurotiomycetidae</taxon>
        <taxon>Eurotiales</taxon>
        <taxon>Trichocomaceae</taxon>
        <taxon>Talaromyces</taxon>
        <taxon>Talaromyces sect. Talaromyces</taxon>
    </lineage>
</organism>
<dbReference type="Proteomes" id="UP000249363">
    <property type="component" value="Unassembled WGS sequence"/>
</dbReference>
<dbReference type="InterPro" id="IPR017972">
    <property type="entry name" value="Cyt_P450_CS"/>
</dbReference>
<proteinExistence type="inferred from homology"/>
<evidence type="ECO:0000256" key="3">
    <source>
        <dbReference type="ARBA" id="ARBA00022617"/>
    </source>
</evidence>
<dbReference type="Pfam" id="PF00067">
    <property type="entry name" value="p450"/>
    <property type="match status" value="1"/>
</dbReference>
<dbReference type="GO" id="GO:0016705">
    <property type="term" value="F:oxidoreductase activity, acting on paired donors, with incorporation or reduction of molecular oxygen"/>
    <property type="evidence" value="ECO:0007669"/>
    <property type="project" value="InterPro"/>
</dbReference>
<evidence type="ECO:0000256" key="7">
    <source>
        <dbReference type="ARBA" id="ARBA00023033"/>
    </source>
</evidence>
<protein>
    <recommendedName>
        <fullName evidence="13">Cytochrome P450</fullName>
    </recommendedName>
</protein>
<evidence type="ECO:0000256" key="6">
    <source>
        <dbReference type="ARBA" id="ARBA00023004"/>
    </source>
</evidence>
<comment type="cofactor">
    <cofactor evidence="1 8">
        <name>heme</name>
        <dbReference type="ChEBI" id="CHEBI:30413"/>
    </cofactor>
</comment>
<evidence type="ECO:0000256" key="10">
    <source>
        <dbReference type="SAM" id="Phobius"/>
    </source>
</evidence>
<dbReference type="InterPro" id="IPR001128">
    <property type="entry name" value="Cyt_P450"/>
</dbReference>
<keyword evidence="3 8" id="KW-0349">Heme</keyword>
<dbReference type="OrthoDB" id="1844152at2759"/>
<evidence type="ECO:0000256" key="9">
    <source>
        <dbReference type="RuleBase" id="RU000461"/>
    </source>
</evidence>
<accession>A0A364LBW4</accession>
<keyword evidence="10" id="KW-1133">Transmembrane helix</keyword>
<keyword evidence="12" id="KW-1185">Reference proteome</keyword>
<comment type="caution">
    <text evidence="11">The sequence shown here is derived from an EMBL/GenBank/DDBJ whole genome shotgun (WGS) entry which is preliminary data.</text>
</comment>
<evidence type="ECO:0000256" key="2">
    <source>
        <dbReference type="ARBA" id="ARBA00010617"/>
    </source>
</evidence>
<dbReference type="PRINTS" id="PR00465">
    <property type="entry name" value="EP450IV"/>
</dbReference>
<dbReference type="Gene3D" id="1.10.630.10">
    <property type="entry name" value="Cytochrome P450"/>
    <property type="match status" value="1"/>
</dbReference>
<reference evidence="11 12" key="1">
    <citation type="journal article" date="2017" name="Biotechnol. Biofuels">
        <title>Differential beta-glucosidase expression as a function of carbon source availability in Talaromyces amestolkiae: a genomic and proteomic approach.</title>
        <authorList>
            <person name="de Eugenio L.I."/>
            <person name="Mendez-Liter J.A."/>
            <person name="Nieto-Dominguez M."/>
            <person name="Alonso L."/>
            <person name="Gil-Munoz J."/>
            <person name="Barriuso J."/>
            <person name="Prieto A."/>
            <person name="Martinez M.J."/>
        </authorList>
    </citation>
    <scope>NUCLEOTIDE SEQUENCE [LARGE SCALE GENOMIC DNA]</scope>
    <source>
        <strain evidence="11 12">CIB</strain>
    </source>
</reference>
<dbReference type="InterPro" id="IPR036396">
    <property type="entry name" value="Cyt_P450_sf"/>
</dbReference>
<keyword evidence="5 9" id="KW-0560">Oxidoreductase</keyword>
<evidence type="ECO:0000256" key="1">
    <source>
        <dbReference type="ARBA" id="ARBA00001971"/>
    </source>
</evidence>
<keyword evidence="6 8" id="KW-0408">Iron</keyword>
<dbReference type="GeneID" id="63798503"/>
<name>A0A364LBW4_TALAM</name>
<sequence>MNYVVHSGATRRKKKGYARIQVFTDVSHIPTDPTSSYELECSISERVSEKKMNQLEIFRDNGLGLLVALGLSWAIWVSLSPKQRYNGELFNDRKPFEWFYGNAKKRFLNDGGNILKMTTREVEMILGPKYWQEIHDDRFDMAERIDQMLHANVPGFGVIKQDPEANKIFSATFQSRAVREIGEWETFIPHVWSSMLIAFFASYQGNFLVPLSDEIIHYLKTQWTDITDWHAISLYPSIVDLVAQETSRLFLGPELCRDQHWLQTIEKYLNSFFAGIDLLDSCTPIFRPIVAKFSPTGKRVRSNMAEASRVLSRFISKRRAQDARGETHNDLLQWFDDGARGAPYDPTIFILRAFLAAIHSTSDLLTKTLFEICAHPDLIDDLREEAARVFKQHGLKKTAIYELRLMDSVIKETQRIKPLQTTDAKLSPPAACARVLLENVKLSDGLEIPKGTPIRLSNRNMWDPEASDYSNADQFDGYRFYKLRKLSGHEQKSQLVTVSASHTGFGVGKHACPGRFFAATAMKLILCHILLNYDIKFPDGQSPRTLWRAEAQIPDAAFQVVVRRRKEEFDLSSLLQAVN</sequence>
<comment type="similarity">
    <text evidence="2 9">Belongs to the cytochrome P450 family.</text>
</comment>
<keyword evidence="10" id="KW-0812">Transmembrane</keyword>
<dbReference type="PANTHER" id="PTHR46206">
    <property type="entry name" value="CYTOCHROME P450"/>
    <property type="match status" value="1"/>
</dbReference>
<evidence type="ECO:0000313" key="12">
    <source>
        <dbReference type="Proteomes" id="UP000249363"/>
    </source>
</evidence>
<feature type="transmembrane region" description="Helical" evidence="10">
    <location>
        <begin position="61"/>
        <end position="79"/>
    </location>
</feature>
<evidence type="ECO:0000313" key="11">
    <source>
        <dbReference type="EMBL" id="RAO73277.1"/>
    </source>
</evidence>
<keyword evidence="4 8" id="KW-0479">Metal-binding</keyword>
<dbReference type="PANTHER" id="PTHR46206:SF2">
    <property type="entry name" value="CYTOCHROME P450 MONOOXYGENASE AUSG-RELATED"/>
    <property type="match status" value="1"/>
</dbReference>
<evidence type="ECO:0000256" key="8">
    <source>
        <dbReference type="PIRSR" id="PIRSR602403-1"/>
    </source>
</evidence>
<dbReference type="EMBL" id="MIKG01000023">
    <property type="protein sequence ID" value="RAO73277.1"/>
    <property type="molecule type" value="Genomic_DNA"/>
</dbReference>
<evidence type="ECO:0008006" key="13">
    <source>
        <dbReference type="Google" id="ProtNLM"/>
    </source>
</evidence>
<dbReference type="GO" id="GO:0020037">
    <property type="term" value="F:heme binding"/>
    <property type="evidence" value="ECO:0007669"/>
    <property type="project" value="InterPro"/>
</dbReference>
<keyword evidence="10" id="KW-0472">Membrane</keyword>
<evidence type="ECO:0000256" key="5">
    <source>
        <dbReference type="ARBA" id="ARBA00023002"/>
    </source>
</evidence>
<dbReference type="PROSITE" id="PS00086">
    <property type="entry name" value="CYTOCHROME_P450"/>
    <property type="match status" value="1"/>
</dbReference>
<gene>
    <name evidence="11" type="ORF">BHQ10_009289</name>
</gene>
<dbReference type="GO" id="GO:0004497">
    <property type="term" value="F:monooxygenase activity"/>
    <property type="evidence" value="ECO:0007669"/>
    <property type="project" value="UniProtKB-KW"/>
</dbReference>
<dbReference type="InterPro" id="IPR002403">
    <property type="entry name" value="Cyt_P450_E_grp-IV"/>
</dbReference>
<dbReference type="RefSeq" id="XP_040737791.1">
    <property type="nucleotide sequence ID" value="XM_040882188.1"/>
</dbReference>
<dbReference type="STRING" id="1196081.A0A364LBW4"/>
<keyword evidence="7 9" id="KW-0503">Monooxygenase</keyword>
<dbReference type="CDD" id="cd11041">
    <property type="entry name" value="CYP503A1-like"/>
    <property type="match status" value="1"/>
</dbReference>
<dbReference type="AlphaFoldDB" id="A0A364LBW4"/>
<feature type="binding site" description="axial binding residue" evidence="8">
    <location>
        <position position="512"/>
    </location>
    <ligand>
        <name>heme</name>
        <dbReference type="ChEBI" id="CHEBI:30413"/>
    </ligand>
    <ligandPart>
        <name>Fe</name>
        <dbReference type="ChEBI" id="CHEBI:18248"/>
    </ligandPart>
</feature>
<dbReference type="SUPFAM" id="SSF48264">
    <property type="entry name" value="Cytochrome P450"/>
    <property type="match status" value="1"/>
</dbReference>